<dbReference type="InterPro" id="IPR044068">
    <property type="entry name" value="CB"/>
</dbReference>
<sequence length="295" mass="34291">MLDKYLEYLQFEKRYSPHTITSYRKDLEDFSRFCLKTEASEDISKADKKVIRNFIVELSENHISKRSINRKLSSLRSFYLFLLKIGEIKVSPAESVSSLKFYAEKQIPVSQEEMQMLNDRVLENTHDILERCIVEVLYQTGMRKAELCGLMFDDVNIDGNELKVIGKGNKERFIPVSADLSDLLRSYLEIRKPHHEHISYFFVNKKGKKLNEKFVYVVVNKYLSLVTTKEKRSPHILRHSFATHVLDNGAEISKVKKILGHSSLASTQVYTNANIEQLKKVFNQAHPRASKKEEL</sequence>
<dbReference type="InterPro" id="IPR013762">
    <property type="entry name" value="Integrase-like_cat_sf"/>
</dbReference>
<reference evidence="12 13" key="1">
    <citation type="submission" date="2020-08" db="EMBL/GenBank/DDBJ databases">
        <title>Functional genomics of gut bacteria from endangered species of beetles.</title>
        <authorList>
            <person name="Carlos-Shanley C."/>
        </authorList>
    </citation>
    <scope>NUCLEOTIDE SEQUENCE [LARGE SCALE GENOMIC DNA]</scope>
    <source>
        <strain evidence="12 13">S00136</strain>
    </source>
</reference>
<dbReference type="InterPro" id="IPR004107">
    <property type="entry name" value="Integrase_SAM-like_N"/>
</dbReference>
<evidence type="ECO:0000256" key="3">
    <source>
        <dbReference type="ARBA" id="ARBA00022618"/>
    </source>
</evidence>
<dbReference type="GO" id="GO:0007059">
    <property type="term" value="P:chromosome segregation"/>
    <property type="evidence" value="ECO:0007669"/>
    <property type="project" value="UniProtKB-KW"/>
</dbReference>
<evidence type="ECO:0000256" key="1">
    <source>
        <dbReference type="ARBA" id="ARBA00004496"/>
    </source>
</evidence>
<evidence type="ECO:0000313" key="12">
    <source>
        <dbReference type="EMBL" id="MBB6372747.1"/>
    </source>
</evidence>
<keyword evidence="7" id="KW-0233">DNA recombination</keyword>
<dbReference type="PANTHER" id="PTHR30349:SF77">
    <property type="entry name" value="TYROSINE RECOMBINASE XERC"/>
    <property type="match status" value="1"/>
</dbReference>
<comment type="caution">
    <text evidence="12">The sequence shown here is derived from an EMBL/GenBank/DDBJ whole genome shotgun (WGS) entry which is preliminary data.</text>
</comment>
<gene>
    <name evidence="12" type="ORF">HNP36_003866</name>
</gene>
<dbReference type="Gene3D" id="1.10.150.130">
    <property type="match status" value="1"/>
</dbReference>
<dbReference type="Pfam" id="PF00589">
    <property type="entry name" value="Phage_integrase"/>
    <property type="match status" value="1"/>
</dbReference>
<organism evidence="12 13">
    <name type="scientific">Chryseobacterium shigense</name>
    <dbReference type="NCBI Taxonomy" id="297244"/>
    <lineage>
        <taxon>Bacteria</taxon>
        <taxon>Pseudomonadati</taxon>
        <taxon>Bacteroidota</taxon>
        <taxon>Flavobacteriia</taxon>
        <taxon>Flavobacteriales</taxon>
        <taxon>Weeksellaceae</taxon>
        <taxon>Chryseobacterium group</taxon>
        <taxon>Chryseobacterium</taxon>
    </lineage>
</organism>
<dbReference type="SUPFAM" id="SSF56349">
    <property type="entry name" value="DNA breaking-rejoining enzymes"/>
    <property type="match status" value="1"/>
</dbReference>
<evidence type="ECO:0000256" key="4">
    <source>
        <dbReference type="ARBA" id="ARBA00022829"/>
    </source>
</evidence>
<keyword evidence="2" id="KW-0963">Cytoplasm</keyword>
<evidence type="ECO:0000259" key="11">
    <source>
        <dbReference type="PROSITE" id="PS51900"/>
    </source>
</evidence>
<keyword evidence="8" id="KW-0131">Cell cycle</keyword>
<dbReference type="PROSITE" id="PS51898">
    <property type="entry name" value="TYR_RECOMBINASE"/>
    <property type="match status" value="1"/>
</dbReference>
<dbReference type="GO" id="GO:0003677">
    <property type="term" value="F:DNA binding"/>
    <property type="evidence" value="ECO:0007669"/>
    <property type="project" value="UniProtKB-UniRule"/>
</dbReference>
<evidence type="ECO:0000256" key="7">
    <source>
        <dbReference type="ARBA" id="ARBA00023172"/>
    </source>
</evidence>
<comment type="subcellular location">
    <subcellularLocation>
        <location evidence="1">Cytoplasm</location>
    </subcellularLocation>
</comment>
<keyword evidence="3" id="KW-0132">Cell division</keyword>
<evidence type="ECO:0000313" key="13">
    <source>
        <dbReference type="Proteomes" id="UP000589738"/>
    </source>
</evidence>
<dbReference type="RefSeq" id="WP_184167720.1">
    <property type="nucleotide sequence ID" value="NZ_JACHLC010000010.1"/>
</dbReference>
<evidence type="ECO:0000256" key="2">
    <source>
        <dbReference type="ARBA" id="ARBA00022490"/>
    </source>
</evidence>
<evidence type="ECO:0000259" key="10">
    <source>
        <dbReference type="PROSITE" id="PS51898"/>
    </source>
</evidence>
<keyword evidence="5" id="KW-0229">DNA integration</keyword>
<protein>
    <submittedName>
        <fullName evidence="12">Integrase/recombinase XerC</fullName>
    </submittedName>
</protein>
<keyword evidence="6 9" id="KW-0238">DNA-binding</keyword>
<dbReference type="AlphaFoldDB" id="A0A841N800"/>
<dbReference type="Proteomes" id="UP000589738">
    <property type="component" value="Unassembled WGS sequence"/>
</dbReference>
<keyword evidence="13" id="KW-1185">Reference proteome</keyword>
<dbReference type="GO" id="GO:0005737">
    <property type="term" value="C:cytoplasm"/>
    <property type="evidence" value="ECO:0007669"/>
    <property type="project" value="UniProtKB-SubCell"/>
</dbReference>
<dbReference type="PROSITE" id="PS51900">
    <property type="entry name" value="CB"/>
    <property type="match status" value="1"/>
</dbReference>
<dbReference type="InterPro" id="IPR050090">
    <property type="entry name" value="Tyrosine_recombinase_XerCD"/>
</dbReference>
<dbReference type="InterPro" id="IPR010998">
    <property type="entry name" value="Integrase_recombinase_N"/>
</dbReference>
<evidence type="ECO:0000256" key="5">
    <source>
        <dbReference type="ARBA" id="ARBA00022908"/>
    </source>
</evidence>
<dbReference type="InterPro" id="IPR011010">
    <property type="entry name" value="DNA_brk_join_enz"/>
</dbReference>
<evidence type="ECO:0000256" key="9">
    <source>
        <dbReference type="PROSITE-ProRule" id="PRU01248"/>
    </source>
</evidence>
<feature type="domain" description="Tyr recombinase" evidence="10">
    <location>
        <begin position="104"/>
        <end position="283"/>
    </location>
</feature>
<dbReference type="EMBL" id="JACHLC010000010">
    <property type="protein sequence ID" value="MBB6372747.1"/>
    <property type="molecule type" value="Genomic_DNA"/>
</dbReference>
<dbReference type="Gene3D" id="1.10.443.10">
    <property type="entry name" value="Intergrase catalytic core"/>
    <property type="match status" value="1"/>
</dbReference>
<dbReference type="InterPro" id="IPR002104">
    <property type="entry name" value="Integrase_catalytic"/>
</dbReference>
<name>A0A841N800_9FLAO</name>
<dbReference type="GO" id="GO:0006310">
    <property type="term" value="P:DNA recombination"/>
    <property type="evidence" value="ECO:0007669"/>
    <property type="project" value="UniProtKB-KW"/>
</dbReference>
<feature type="domain" description="Core-binding (CB)" evidence="11">
    <location>
        <begin position="1"/>
        <end position="83"/>
    </location>
</feature>
<dbReference type="PANTHER" id="PTHR30349">
    <property type="entry name" value="PHAGE INTEGRASE-RELATED"/>
    <property type="match status" value="1"/>
</dbReference>
<dbReference type="Pfam" id="PF02899">
    <property type="entry name" value="Phage_int_SAM_1"/>
    <property type="match status" value="1"/>
</dbReference>
<accession>A0A841N800</accession>
<proteinExistence type="predicted"/>
<evidence type="ECO:0000256" key="8">
    <source>
        <dbReference type="ARBA" id="ARBA00023306"/>
    </source>
</evidence>
<keyword evidence="4" id="KW-0159">Chromosome partition</keyword>
<evidence type="ECO:0000256" key="6">
    <source>
        <dbReference type="ARBA" id="ARBA00023125"/>
    </source>
</evidence>
<dbReference type="GO" id="GO:0051301">
    <property type="term" value="P:cell division"/>
    <property type="evidence" value="ECO:0007669"/>
    <property type="project" value="UniProtKB-KW"/>
</dbReference>
<dbReference type="GO" id="GO:0015074">
    <property type="term" value="P:DNA integration"/>
    <property type="evidence" value="ECO:0007669"/>
    <property type="project" value="UniProtKB-KW"/>
</dbReference>